<dbReference type="AlphaFoldDB" id="A0A0P6Y4G2"/>
<dbReference type="InterPro" id="IPR013783">
    <property type="entry name" value="Ig-like_fold"/>
</dbReference>
<accession>A0A0P6Y4G2</accession>
<dbReference type="PROSITE" id="PS51257">
    <property type="entry name" value="PROKAR_LIPOPROTEIN"/>
    <property type="match status" value="1"/>
</dbReference>
<organism evidence="4 5">
    <name type="scientific">Ornatilinea apprima</name>
    <dbReference type="NCBI Taxonomy" id="1134406"/>
    <lineage>
        <taxon>Bacteria</taxon>
        <taxon>Bacillati</taxon>
        <taxon>Chloroflexota</taxon>
        <taxon>Anaerolineae</taxon>
        <taxon>Anaerolineales</taxon>
        <taxon>Anaerolineaceae</taxon>
        <taxon>Ornatilinea</taxon>
    </lineage>
</organism>
<dbReference type="Pfam" id="PF16158">
    <property type="entry name" value="N_BRCA1_IG"/>
    <property type="match status" value="1"/>
</dbReference>
<dbReference type="STRING" id="1134406.ADN00_10985"/>
<feature type="chain" id="PRO_5006133352" description="Nbr1 FW domain-containing protein" evidence="2">
    <location>
        <begin position="19"/>
        <end position="391"/>
    </location>
</feature>
<feature type="compositionally biased region" description="Pro residues" evidence="1">
    <location>
        <begin position="79"/>
        <end position="97"/>
    </location>
</feature>
<dbReference type="Gene3D" id="2.60.40.10">
    <property type="entry name" value="Immunoglobulins"/>
    <property type="match status" value="1"/>
</dbReference>
<dbReference type="OrthoDB" id="159249at2"/>
<feature type="domain" description="Nbr1 FW" evidence="3">
    <location>
        <begin position="113"/>
        <end position="217"/>
    </location>
</feature>
<evidence type="ECO:0000256" key="1">
    <source>
        <dbReference type="SAM" id="MobiDB-lite"/>
    </source>
</evidence>
<keyword evidence="5" id="KW-1185">Reference proteome</keyword>
<dbReference type="CDD" id="cd14947">
    <property type="entry name" value="NBR1_like"/>
    <property type="match status" value="1"/>
</dbReference>
<dbReference type="InterPro" id="IPR032350">
    <property type="entry name" value="Nbr1_FW"/>
</dbReference>
<dbReference type="Proteomes" id="UP000050417">
    <property type="component" value="Unassembled WGS sequence"/>
</dbReference>
<dbReference type="EMBL" id="LGCL01000025">
    <property type="protein sequence ID" value="KPL76492.1"/>
    <property type="molecule type" value="Genomic_DNA"/>
</dbReference>
<feature type="region of interest" description="Disordered" evidence="1">
    <location>
        <begin position="78"/>
        <end position="97"/>
    </location>
</feature>
<evidence type="ECO:0000313" key="4">
    <source>
        <dbReference type="EMBL" id="KPL76492.1"/>
    </source>
</evidence>
<reference evidence="4 5" key="1">
    <citation type="submission" date="2015-07" db="EMBL/GenBank/DDBJ databases">
        <title>Genome sequence of Ornatilinea apprima DSM 23815.</title>
        <authorList>
            <person name="Hemp J."/>
            <person name="Ward L.M."/>
            <person name="Pace L.A."/>
            <person name="Fischer W.W."/>
        </authorList>
    </citation>
    <scope>NUCLEOTIDE SEQUENCE [LARGE SCALE GENOMIC DNA]</scope>
    <source>
        <strain evidence="4 5">P3M-1</strain>
    </source>
</reference>
<proteinExistence type="predicted"/>
<evidence type="ECO:0000259" key="3">
    <source>
        <dbReference type="Pfam" id="PF16158"/>
    </source>
</evidence>
<gene>
    <name evidence="4" type="ORF">ADN00_10985</name>
</gene>
<keyword evidence="2" id="KW-0732">Signal</keyword>
<protein>
    <recommendedName>
        <fullName evidence="3">Nbr1 FW domain-containing protein</fullName>
    </recommendedName>
</protein>
<evidence type="ECO:0000256" key="2">
    <source>
        <dbReference type="SAM" id="SignalP"/>
    </source>
</evidence>
<sequence length="391" mass="42329">MKKTVLPLFIIGLAVLMAACFPQLPVPDTGDGLVETAAAQTVDVMFTQAAFKTLVAQVTQMSAVTATPFPTATLAPTQTPFPPTSTPVPTQVPPTPTNTPVPCDWAKFEADVTVPDGSKYERGVSFTKTWRLRNIGSCAWTTDYDLVFDTGHAMNGPVAVALPKRVNPGETVDISVTLVAPDGEGEYTGNWKLRNASNAVFGLGPNANKPFWVKIEVERSDREWDKDKTLDFAKYYCDASWKSSKGSVACPSASESFKNGSVSRSSAPKLEGGYQDDEPAIIMIPSEGDDGMIQGKFPAFKVKDGDRFTALTGCLDNSDDCDVTFKLEYIADGGSVQNLKSWTEKSDGERTSINVDLSSLKDKAVQLILVVDNNNDSDDDRAFWLAPVIKR</sequence>
<feature type="signal peptide" evidence="2">
    <location>
        <begin position="1"/>
        <end position="18"/>
    </location>
</feature>
<dbReference type="PANTHER" id="PTHR20930:SF0">
    <property type="entry name" value="PROTEIN ILRUN"/>
    <property type="match status" value="1"/>
</dbReference>
<comment type="caution">
    <text evidence="4">The sequence shown here is derived from an EMBL/GenBank/DDBJ whole genome shotgun (WGS) entry which is preliminary data.</text>
</comment>
<name>A0A0P6Y4G2_9CHLR</name>
<evidence type="ECO:0000313" key="5">
    <source>
        <dbReference type="Proteomes" id="UP000050417"/>
    </source>
</evidence>
<dbReference type="RefSeq" id="WP_075063059.1">
    <property type="nucleotide sequence ID" value="NZ_LGCL01000025.1"/>
</dbReference>
<dbReference type="PANTHER" id="PTHR20930">
    <property type="entry name" value="OVARIAN CARCINOMA ANTIGEN CA125-RELATED"/>
    <property type="match status" value="1"/>
</dbReference>